<organism evidence="2 3">
    <name type="scientific">Pleurostoma richardsiae</name>
    <dbReference type="NCBI Taxonomy" id="41990"/>
    <lineage>
        <taxon>Eukaryota</taxon>
        <taxon>Fungi</taxon>
        <taxon>Dikarya</taxon>
        <taxon>Ascomycota</taxon>
        <taxon>Pezizomycotina</taxon>
        <taxon>Sordariomycetes</taxon>
        <taxon>Sordariomycetidae</taxon>
        <taxon>Calosphaeriales</taxon>
        <taxon>Pleurostomataceae</taxon>
        <taxon>Pleurostoma</taxon>
    </lineage>
</organism>
<name>A0AA38VGG7_9PEZI</name>
<evidence type="ECO:0000313" key="2">
    <source>
        <dbReference type="EMBL" id="KAJ9141655.1"/>
    </source>
</evidence>
<feature type="region of interest" description="Disordered" evidence="1">
    <location>
        <begin position="88"/>
        <end position="168"/>
    </location>
</feature>
<dbReference type="Proteomes" id="UP001174694">
    <property type="component" value="Unassembled WGS sequence"/>
</dbReference>
<evidence type="ECO:0000313" key="3">
    <source>
        <dbReference type="Proteomes" id="UP001174694"/>
    </source>
</evidence>
<dbReference type="AlphaFoldDB" id="A0AA38VGG7"/>
<comment type="caution">
    <text evidence="2">The sequence shown here is derived from an EMBL/GenBank/DDBJ whole genome shotgun (WGS) entry which is preliminary data.</text>
</comment>
<evidence type="ECO:0000256" key="1">
    <source>
        <dbReference type="SAM" id="MobiDB-lite"/>
    </source>
</evidence>
<reference evidence="2" key="1">
    <citation type="submission" date="2022-07" db="EMBL/GenBank/DDBJ databases">
        <title>Fungi with potential for degradation of polypropylene.</title>
        <authorList>
            <person name="Gostincar C."/>
        </authorList>
    </citation>
    <scope>NUCLEOTIDE SEQUENCE</scope>
    <source>
        <strain evidence="2">EXF-13308</strain>
    </source>
</reference>
<dbReference type="EMBL" id="JANBVO010000025">
    <property type="protein sequence ID" value="KAJ9141655.1"/>
    <property type="molecule type" value="Genomic_DNA"/>
</dbReference>
<feature type="compositionally biased region" description="Polar residues" evidence="1">
    <location>
        <begin position="1"/>
        <end position="13"/>
    </location>
</feature>
<feature type="compositionally biased region" description="Polar residues" evidence="1">
    <location>
        <begin position="99"/>
        <end position="115"/>
    </location>
</feature>
<sequence length="168" mass="18296">MTSIPQSVTSSTRPRSRDTGFPEPFCGRGNTTLPHPDANLSPDACISSDDISISRVLSRQRRSFLSKNSWKQRTVSRGVITPEMEQMYSDTAIAESDAEPSSPTLTEPGLPTTQHYAPAAKGHPRDSGVSFDRPSTADEAAERPQTSAESPHHHGKGLFKKLGLYSMK</sequence>
<protein>
    <submittedName>
        <fullName evidence="2">Uncharacterized protein</fullName>
    </submittedName>
</protein>
<keyword evidence="3" id="KW-1185">Reference proteome</keyword>
<accession>A0AA38VGG7</accession>
<gene>
    <name evidence="2" type="ORF">NKR23_g7834</name>
</gene>
<feature type="region of interest" description="Disordered" evidence="1">
    <location>
        <begin position="1"/>
        <end position="46"/>
    </location>
</feature>
<proteinExistence type="predicted"/>